<reference evidence="2" key="1">
    <citation type="journal article" date="2019" name="bioRxiv">
        <title>The Genome of the Zebra Mussel, Dreissena polymorpha: A Resource for Invasive Species Research.</title>
        <authorList>
            <person name="McCartney M.A."/>
            <person name="Auch B."/>
            <person name="Kono T."/>
            <person name="Mallez S."/>
            <person name="Zhang Y."/>
            <person name="Obille A."/>
            <person name="Becker A."/>
            <person name="Abrahante J.E."/>
            <person name="Garbe J."/>
            <person name="Badalamenti J.P."/>
            <person name="Herman A."/>
            <person name="Mangelson H."/>
            <person name="Liachko I."/>
            <person name="Sullivan S."/>
            <person name="Sone E.D."/>
            <person name="Koren S."/>
            <person name="Silverstein K.A.T."/>
            <person name="Beckman K.B."/>
            <person name="Gohl D.M."/>
        </authorList>
    </citation>
    <scope>NUCLEOTIDE SEQUENCE</scope>
    <source>
        <strain evidence="2">Duluth1</strain>
        <tissue evidence="2">Whole animal</tissue>
    </source>
</reference>
<organism evidence="2 3">
    <name type="scientific">Dreissena polymorpha</name>
    <name type="common">Zebra mussel</name>
    <name type="synonym">Mytilus polymorpha</name>
    <dbReference type="NCBI Taxonomy" id="45954"/>
    <lineage>
        <taxon>Eukaryota</taxon>
        <taxon>Metazoa</taxon>
        <taxon>Spiralia</taxon>
        <taxon>Lophotrochozoa</taxon>
        <taxon>Mollusca</taxon>
        <taxon>Bivalvia</taxon>
        <taxon>Autobranchia</taxon>
        <taxon>Heteroconchia</taxon>
        <taxon>Euheterodonta</taxon>
        <taxon>Imparidentia</taxon>
        <taxon>Neoheterodontei</taxon>
        <taxon>Myida</taxon>
        <taxon>Dreissenoidea</taxon>
        <taxon>Dreissenidae</taxon>
        <taxon>Dreissena</taxon>
    </lineage>
</organism>
<evidence type="ECO:0000256" key="1">
    <source>
        <dbReference type="SAM" id="SignalP"/>
    </source>
</evidence>
<keyword evidence="3" id="KW-1185">Reference proteome</keyword>
<proteinExistence type="predicted"/>
<name>A0A9D4N8U6_DREPO</name>
<feature type="signal peptide" evidence="1">
    <location>
        <begin position="1"/>
        <end position="20"/>
    </location>
</feature>
<dbReference type="AlphaFoldDB" id="A0A9D4N8U6"/>
<accession>A0A9D4N8U6</accession>
<comment type="caution">
    <text evidence="2">The sequence shown here is derived from an EMBL/GenBank/DDBJ whole genome shotgun (WGS) entry which is preliminary data.</text>
</comment>
<feature type="chain" id="PRO_5039621782" evidence="1">
    <location>
        <begin position="21"/>
        <end position="125"/>
    </location>
</feature>
<sequence>MSSTVCCFVLHNSLLVILSGQRILRIYPEASFDEDLDFLYGNDSCSPGVCSRDEYWLHYSNEESDFGVDTNCIGSSDVLQLMEGFLCFTIASASILGCGREERDHWQSQVCPNRFLGFQWIMFSF</sequence>
<gene>
    <name evidence="2" type="ORF">DPMN_015987</name>
</gene>
<evidence type="ECO:0000313" key="2">
    <source>
        <dbReference type="EMBL" id="KAH3891877.1"/>
    </source>
</evidence>
<reference evidence="2" key="2">
    <citation type="submission" date="2020-11" db="EMBL/GenBank/DDBJ databases">
        <authorList>
            <person name="McCartney M.A."/>
            <person name="Auch B."/>
            <person name="Kono T."/>
            <person name="Mallez S."/>
            <person name="Becker A."/>
            <person name="Gohl D.M."/>
            <person name="Silverstein K.A.T."/>
            <person name="Koren S."/>
            <person name="Bechman K.B."/>
            <person name="Herman A."/>
            <person name="Abrahante J.E."/>
            <person name="Garbe J."/>
        </authorList>
    </citation>
    <scope>NUCLEOTIDE SEQUENCE</scope>
    <source>
        <strain evidence="2">Duluth1</strain>
        <tissue evidence="2">Whole animal</tissue>
    </source>
</reference>
<keyword evidence="1" id="KW-0732">Signal</keyword>
<dbReference type="EMBL" id="JAIWYP010000001">
    <property type="protein sequence ID" value="KAH3891877.1"/>
    <property type="molecule type" value="Genomic_DNA"/>
</dbReference>
<evidence type="ECO:0000313" key="3">
    <source>
        <dbReference type="Proteomes" id="UP000828390"/>
    </source>
</evidence>
<protein>
    <submittedName>
        <fullName evidence="2">Uncharacterized protein</fullName>
    </submittedName>
</protein>
<dbReference type="Proteomes" id="UP000828390">
    <property type="component" value="Unassembled WGS sequence"/>
</dbReference>